<keyword evidence="7" id="KW-1185">Reference proteome</keyword>
<dbReference type="Gene3D" id="2.60.120.330">
    <property type="entry name" value="B-lactam Antibiotic, Isopenicillin N Synthase, Chain"/>
    <property type="match status" value="1"/>
</dbReference>
<evidence type="ECO:0000256" key="1">
    <source>
        <dbReference type="ARBA" id="ARBA00007730"/>
    </source>
</evidence>
<evidence type="ECO:0000256" key="4">
    <source>
        <dbReference type="SAM" id="MobiDB-lite"/>
    </source>
</evidence>
<feature type="region of interest" description="Disordered" evidence="4">
    <location>
        <begin position="1"/>
        <end position="27"/>
    </location>
</feature>
<evidence type="ECO:0000256" key="3">
    <source>
        <dbReference type="ARBA" id="ARBA00023002"/>
    </source>
</evidence>
<proteinExistence type="inferred from homology"/>
<evidence type="ECO:0000256" key="2">
    <source>
        <dbReference type="ARBA" id="ARBA00022964"/>
    </source>
</evidence>
<name>A0ABZ0BB19_9SPHN</name>
<evidence type="ECO:0000313" key="6">
    <source>
        <dbReference type="EMBL" id="WNO54477.1"/>
    </source>
</evidence>
<reference evidence="6 7" key="1">
    <citation type="submission" date="2023-09" db="EMBL/GenBank/DDBJ databases">
        <authorList>
            <person name="Rey-Velasco X."/>
        </authorList>
    </citation>
    <scope>NUCLEOTIDE SEQUENCE [LARGE SCALE GENOMIC DNA]</scope>
    <source>
        <strain evidence="6 7">W311</strain>
    </source>
</reference>
<keyword evidence="3" id="KW-0560">Oxidoreductase</keyword>
<dbReference type="PANTHER" id="PTHR46332">
    <property type="entry name" value="ASPARTATE BETA-HYDROXYLASE DOMAIN-CONTAINING PROTEIN 2"/>
    <property type="match status" value="1"/>
</dbReference>
<dbReference type="InterPro" id="IPR051821">
    <property type="entry name" value="Asp/Asn_beta-hydroxylase"/>
</dbReference>
<dbReference type="Proteomes" id="UP001302249">
    <property type="component" value="Chromosome"/>
</dbReference>
<dbReference type="SUPFAM" id="SSF51197">
    <property type="entry name" value="Clavaminate synthase-like"/>
    <property type="match status" value="1"/>
</dbReference>
<organism evidence="6 7">
    <name type="scientific">Stakelama saccharophila</name>
    <dbReference type="NCBI Taxonomy" id="3075605"/>
    <lineage>
        <taxon>Bacteria</taxon>
        <taxon>Pseudomonadati</taxon>
        <taxon>Pseudomonadota</taxon>
        <taxon>Alphaproteobacteria</taxon>
        <taxon>Sphingomonadales</taxon>
        <taxon>Sphingomonadaceae</taxon>
        <taxon>Stakelama</taxon>
    </lineage>
</organism>
<dbReference type="InterPro" id="IPR007803">
    <property type="entry name" value="Asp/Arg/Pro-Hydrxlase"/>
</dbReference>
<protein>
    <submittedName>
        <fullName evidence="6">Aspartyl/asparaginyl beta-hydroxylase domain-containing protein</fullName>
    </submittedName>
</protein>
<keyword evidence="2" id="KW-0223">Dioxygenase</keyword>
<sequence length="268" mass="30084">MIDMGSRTHSAYHRSWRESGGAHRASAGPRPLIVRLGKRMRGAFDRLIEKSSLIGNGPVLDVRDFPWSADLRTNWRAIRDEASQIALAADAAPPLAAISPDHRDIALSDAWRSYFLWGYGYGIEENIARCPETARFVESIPNLNSAFFSILAPGTHIPAHRGVTKGLVTCHLGLMVPRDGDARMRIGNRIVRWAEGETLIYDDTYDHEVWNDTSGTRVVLSIQFKRPLRNPGRWIAEWFLKVARGSAFVQEARANIHHWNAAHDGRDA</sequence>
<dbReference type="PANTHER" id="PTHR46332:SF5">
    <property type="entry name" value="ASPARTATE BETA-HYDROXYLASE DOMAIN CONTAINING 2"/>
    <property type="match status" value="1"/>
</dbReference>
<comment type="similarity">
    <text evidence="1">Belongs to the aspartyl/asparaginyl beta-hydroxylase family.</text>
</comment>
<gene>
    <name evidence="6" type="ORF">RPR59_04270</name>
</gene>
<dbReference type="RefSeq" id="WP_313917010.1">
    <property type="nucleotide sequence ID" value="NZ_CP135076.1"/>
</dbReference>
<accession>A0ABZ0BB19</accession>
<dbReference type="Pfam" id="PF05118">
    <property type="entry name" value="Asp_Arg_Hydrox"/>
    <property type="match status" value="1"/>
</dbReference>
<evidence type="ECO:0000259" key="5">
    <source>
        <dbReference type="Pfam" id="PF05118"/>
    </source>
</evidence>
<dbReference type="EMBL" id="CP135076">
    <property type="protein sequence ID" value="WNO54477.1"/>
    <property type="molecule type" value="Genomic_DNA"/>
</dbReference>
<dbReference type="InterPro" id="IPR027443">
    <property type="entry name" value="IPNS-like_sf"/>
</dbReference>
<evidence type="ECO:0000313" key="7">
    <source>
        <dbReference type="Proteomes" id="UP001302249"/>
    </source>
</evidence>
<feature type="domain" description="Aspartyl/asparaginy/proline hydroxylase" evidence="5">
    <location>
        <begin position="73"/>
        <end position="227"/>
    </location>
</feature>